<protein>
    <submittedName>
        <fullName evidence="2">Leucine-rich repeat protein</fullName>
    </submittedName>
</protein>
<dbReference type="STRING" id="131310.A0A0N4Z8G5"/>
<sequence>MSGVECDKESLSFETLVPYYSFKILTSNCDLLTSFKHVVFHNDWTEGNNICIKQFELETDKQLFLRIDHVEKLTLKTINWDFLTSLTLTIPYNDSILLSLEKCSNIKELILSGLFPETKVELPDKFYDIIKNFKRLLYFTFRCNLFFEFYDLKLLLRSLPNTLIKLSLEDNNVTTFPNEFSKFVDIIELNIGKNNIVDIPSSTMRYLKYKRFVMTTKDSFLVSFPPCFGDYTESAAIYFGCLNRSRKCLDDHVTFMKELKNVCYCNEEKKGNESILESLTDICLSQVSATYNDNLPEGVLNESDDTFVCCDCHNVRQLQIHRCSFADMTLNFDHIYPGTVDDDVYEVACFERIKDCKYCIAQEM</sequence>
<organism evidence="1 2">
    <name type="scientific">Parastrongyloides trichosuri</name>
    <name type="common">Possum-specific nematode worm</name>
    <dbReference type="NCBI Taxonomy" id="131310"/>
    <lineage>
        <taxon>Eukaryota</taxon>
        <taxon>Metazoa</taxon>
        <taxon>Ecdysozoa</taxon>
        <taxon>Nematoda</taxon>
        <taxon>Chromadorea</taxon>
        <taxon>Rhabditida</taxon>
        <taxon>Tylenchina</taxon>
        <taxon>Panagrolaimomorpha</taxon>
        <taxon>Strongyloidoidea</taxon>
        <taxon>Strongyloididae</taxon>
        <taxon>Parastrongyloides</taxon>
    </lineage>
</organism>
<dbReference type="AlphaFoldDB" id="A0A0N4Z8G5"/>
<evidence type="ECO:0000313" key="2">
    <source>
        <dbReference type="WBParaSite" id="PTRK_0000356300.1"/>
    </source>
</evidence>
<name>A0A0N4Z8G5_PARTI</name>
<dbReference type="WBParaSite" id="PTRK_0000356300.1">
    <property type="protein sequence ID" value="PTRK_0000356300.1"/>
    <property type="gene ID" value="PTRK_0000356300"/>
</dbReference>
<dbReference type="InterPro" id="IPR032675">
    <property type="entry name" value="LRR_dom_sf"/>
</dbReference>
<evidence type="ECO:0000313" key="1">
    <source>
        <dbReference type="Proteomes" id="UP000038045"/>
    </source>
</evidence>
<keyword evidence="1" id="KW-1185">Reference proteome</keyword>
<proteinExistence type="predicted"/>
<dbReference type="Proteomes" id="UP000038045">
    <property type="component" value="Unplaced"/>
</dbReference>
<accession>A0A0N4Z8G5</accession>
<dbReference type="SUPFAM" id="SSF52058">
    <property type="entry name" value="L domain-like"/>
    <property type="match status" value="1"/>
</dbReference>
<reference evidence="2" key="1">
    <citation type="submission" date="2017-02" db="UniProtKB">
        <authorList>
            <consortium name="WormBaseParasite"/>
        </authorList>
    </citation>
    <scope>IDENTIFICATION</scope>
</reference>
<dbReference type="Gene3D" id="3.80.10.10">
    <property type="entry name" value="Ribonuclease Inhibitor"/>
    <property type="match status" value="1"/>
</dbReference>